<dbReference type="OrthoDB" id="416454at2759"/>
<proteinExistence type="predicted"/>
<evidence type="ECO:0000313" key="3">
    <source>
        <dbReference type="Proteomes" id="UP000233556"/>
    </source>
</evidence>
<name>A0A2I0UU25_LIMLA</name>
<evidence type="ECO:0000313" key="2">
    <source>
        <dbReference type="EMBL" id="PKU49555.1"/>
    </source>
</evidence>
<dbReference type="GO" id="GO:0031012">
    <property type="term" value="C:extracellular matrix"/>
    <property type="evidence" value="ECO:0007669"/>
    <property type="project" value="TreeGrafter"/>
</dbReference>
<sequence>MKGRGAQENWLVFKDHLLQVQEQCIPRKKLGKKARRLAWMNKLLLDKLKSKKEAYREWKQGEVDWEEYRETVRVARNQMRQAKASIELDLARDIKDNKKNFYKYVRDKGKTREDVGPLQKKTGDLVTQDVEKAEVLNDFFSSVFTSNGSNHTTQVAEGKNKGHENEELPPIGEEQF</sequence>
<evidence type="ECO:0000256" key="1">
    <source>
        <dbReference type="SAM" id="MobiDB-lite"/>
    </source>
</evidence>
<reference evidence="3" key="1">
    <citation type="submission" date="2017-11" db="EMBL/GenBank/DDBJ databases">
        <authorList>
            <person name="Lima N.C."/>
            <person name="Parody-Merino A.M."/>
            <person name="Battley P.F."/>
            <person name="Fidler A.E."/>
            <person name="Prosdocimi F."/>
        </authorList>
    </citation>
    <scope>NUCLEOTIDE SEQUENCE [LARGE SCALE GENOMIC DNA]</scope>
</reference>
<dbReference type="GO" id="GO:0007508">
    <property type="term" value="P:larval heart development"/>
    <property type="evidence" value="ECO:0007669"/>
    <property type="project" value="TreeGrafter"/>
</dbReference>
<dbReference type="Proteomes" id="UP000233556">
    <property type="component" value="Unassembled WGS sequence"/>
</dbReference>
<evidence type="ECO:0008006" key="4">
    <source>
        <dbReference type="Google" id="ProtNLM"/>
    </source>
</evidence>
<dbReference type="PANTHER" id="PTHR33395">
    <property type="entry name" value="TRANSCRIPTASE, PUTATIVE-RELATED-RELATED"/>
    <property type="match status" value="1"/>
</dbReference>
<keyword evidence="3" id="KW-1185">Reference proteome</keyword>
<reference evidence="3" key="2">
    <citation type="submission" date="2017-12" db="EMBL/GenBank/DDBJ databases">
        <title>Genome sequence of the Bar-tailed Godwit (Limosa lapponica baueri).</title>
        <authorList>
            <person name="Lima N.C.B."/>
            <person name="Parody-Merino A.M."/>
            <person name="Battley P.F."/>
            <person name="Fidler A.E."/>
            <person name="Prosdocimi F."/>
        </authorList>
    </citation>
    <scope>NUCLEOTIDE SEQUENCE [LARGE SCALE GENOMIC DNA]</scope>
</reference>
<feature type="region of interest" description="Disordered" evidence="1">
    <location>
        <begin position="147"/>
        <end position="176"/>
    </location>
</feature>
<protein>
    <recommendedName>
        <fullName evidence="4">Rna-directed dna polymerase from mobile element jockey-like</fullName>
    </recommendedName>
</protein>
<dbReference type="GO" id="GO:0061343">
    <property type="term" value="P:cell adhesion involved in heart morphogenesis"/>
    <property type="evidence" value="ECO:0007669"/>
    <property type="project" value="TreeGrafter"/>
</dbReference>
<organism evidence="2 3">
    <name type="scientific">Limosa lapponica baueri</name>
    <dbReference type="NCBI Taxonomy" id="1758121"/>
    <lineage>
        <taxon>Eukaryota</taxon>
        <taxon>Metazoa</taxon>
        <taxon>Chordata</taxon>
        <taxon>Craniata</taxon>
        <taxon>Vertebrata</taxon>
        <taxon>Euteleostomi</taxon>
        <taxon>Archelosauria</taxon>
        <taxon>Archosauria</taxon>
        <taxon>Dinosauria</taxon>
        <taxon>Saurischia</taxon>
        <taxon>Theropoda</taxon>
        <taxon>Coelurosauria</taxon>
        <taxon>Aves</taxon>
        <taxon>Neognathae</taxon>
        <taxon>Neoaves</taxon>
        <taxon>Charadriiformes</taxon>
        <taxon>Scolopacidae</taxon>
        <taxon>Limosa</taxon>
    </lineage>
</organism>
<accession>A0A2I0UU25</accession>
<dbReference type="AlphaFoldDB" id="A0A2I0UU25"/>
<gene>
    <name evidence="2" type="ORF">llap_108</name>
</gene>
<dbReference type="EMBL" id="KZ505636">
    <property type="protein sequence ID" value="PKU49555.1"/>
    <property type="molecule type" value="Genomic_DNA"/>
</dbReference>
<dbReference type="PANTHER" id="PTHR33395:SF22">
    <property type="entry name" value="REVERSE TRANSCRIPTASE DOMAIN-CONTAINING PROTEIN"/>
    <property type="match status" value="1"/>
</dbReference>